<evidence type="ECO:0000259" key="3">
    <source>
        <dbReference type="PROSITE" id="PS51832"/>
    </source>
</evidence>
<dbReference type="SMART" id="SM01080">
    <property type="entry name" value="CHASE2"/>
    <property type="match status" value="1"/>
</dbReference>
<dbReference type="Gene3D" id="1.10.3210.10">
    <property type="entry name" value="Hypothetical protein af1432"/>
    <property type="match status" value="1"/>
</dbReference>
<proteinExistence type="predicted"/>
<dbReference type="CDD" id="cd00077">
    <property type="entry name" value="HDc"/>
    <property type="match status" value="1"/>
</dbReference>
<dbReference type="Proteomes" id="UP000193355">
    <property type="component" value="Unassembled WGS sequence"/>
</dbReference>
<dbReference type="PROSITE" id="PS51257">
    <property type="entry name" value="PROKAR_LIPOPROTEIN"/>
    <property type="match status" value="1"/>
</dbReference>
<dbReference type="InterPro" id="IPR003607">
    <property type="entry name" value="HD/PDEase_dom"/>
</dbReference>
<evidence type="ECO:0000313" key="5">
    <source>
        <dbReference type="Proteomes" id="UP000193355"/>
    </source>
</evidence>
<feature type="domain" description="HD" evidence="2">
    <location>
        <begin position="536"/>
        <end position="658"/>
    </location>
</feature>
<dbReference type="EMBL" id="FXBB01000002">
    <property type="protein sequence ID" value="SMG13668.1"/>
    <property type="molecule type" value="Genomic_DNA"/>
</dbReference>
<protein>
    <submittedName>
        <fullName evidence="4">HD domain-containing protein</fullName>
    </submittedName>
</protein>
<accession>A0A1X7IGB4</accession>
<dbReference type="SUPFAM" id="SSF109604">
    <property type="entry name" value="HD-domain/PDEase-like"/>
    <property type="match status" value="1"/>
</dbReference>
<gene>
    <name evidence="4" type="ORF">SAMN06275492_10223</name>
</gene>
<dbReference type="InterPro" id="IPR037522">
    <property type="entry name" value="HD_GYP_dom"/>
</dbReference>
<feature type="transmembrane region" description="Helical" evidence="1">
    <location>
        <begin position="331"/>
        <end position="353"/>
    </location>
</feature>
<keyword evidence="1" id="KW-0472">Membrane</keyword>
<organism evidence="4 5">
    <name type="scientific">Dethiosulfovibrio salsuginis</name>
    <dbReference type="NCBI Taxonomy" id="561720"/>
    <lineage>
        <taxon>Bacteria</taxon>
        <taxon>Thermotogati</taxon>
        <taxon>Synergistota</taxon>
        <taxon>Synergistia</taxon>
        <taxon>Synergistales</taxon>
        <taxon>Dethiosulfovibrionaceae</taxon>
        <taxon>Dethiosulfovibrio</taxon>
    </lineage>
</organism>
<dbReference type="PROSITE" id="PS51832">
    <property type="entry name" value="HD_GYP"/>
    <property type="match status" value="1"/>
</dbReference>
<reference evidence="5" key="1">
    <citation type="submission" date="2017-04" db="EMBL/GenBank/DDBJ databases">
        <authorList>
            <person name="Varghese N."/>
            <person name="Submissions S."/>
        </authorList>
    </citation>
    <scope>NUCLEOTIDE SEQUENCE [LARGE SCALE GENOMIC DNA]</scope>
    <source>
        <strain evidence="5">USBA 82</strain>
    </source>
</reference>
<dbReference type="PANTHER" id="PTHR45228:SF4">
    <property type="entry name" value="LIPOPROTEIN"/>
    <property type="match status" value="1"/>
</dbReference>
<dbReference type="InterPro" id="IPR006674">
    <property type="entry name" value="HD_domain"/>
</dbReference>
<evidence type="ECO:0000259" key="2">
    <source>
        <dbReference type="PROSITE" id="PS51831"/>
    </source>
</evidence>
<dbReference type="PANTHER" id="PTHR45228">
    <property type="entry name" value="CYCLIC DI-GMP PHOSPHODIESTERASE TM_0186-RELATED"/>
    <property type="match status" value="1"/>
</dbReference>
<keyword evidence="1" id="KW-0812">Transmembrane</keyword>
<feature type="domain" description="HD-GYP" evidence="3">
    <location>
        <begin position="514"/>
        <end position="709"/>
    </location>
</feature>
<evidence type="ECO:0000256" key="1">
    <source>
        <dbReference type="SAM" id="Phobius"/>
    </source>
</evidence>
<dbReference type="InterPro" id="IPR052020">
    <property type="entry name" value="Cyclic_di-GMP/3'3'-cGAMP_PDE"/>
</dbReference>
<dbReference type="InterPro" id="IPR007890">
    <property type="entry name" value="CHASE2"/>
</dbReference>
<name>A0A1X7IGB4_9BACT</name>
<keyword evidence="1" id="KW-1133">Transmembrane helix</keyword>
<evidence type="ECO:0000313" key="4">
    <source>
        <dbReference type="EMBL" id="SMG13668.1"/>
    </source>
</evidence>
<feature type="transmembrane region" description="Helical" evidence="1">
    <location>
        <begin position="359"/>
        <end position="376"/>
    </location>
</feature>
<feature type="transmembrane region" description="Helical" evidence="1">
    <location>
        <begin position="303"/>
        <end position="324"/>
    </location>
</feature>
<dbReference type="SMART" id="SM00471">
    <property type="entry name" value="HDc"/>
    <property type="match status" value="1"/>
</dbReference>
<keyword evidence="5" id="KW-1185">Reference proteome</keyword>
<dbReference type="STRING" id="561720.SAMN06275492_10223"/>
<dbReference type="PROSITE" id="PS51831">
    <property type="entry name" value="HD"/>
    <property type="match status" value="1"/>
</dbReference>
<dbReference type="AlphaFoldDB" id="A0A1X7IGB4"/>
<dbReference type="Pfam" id="PF13487">
    <property type="entry name" value="HD_5"/>
    <property type="match status" value="1"/>
</dbReference>
<dbReference type="Pfam" id="PF05226">
    <property type="entry name" value="CHASE2"/>
    <property type="match status" value="1"/>
</dbReference>
<sequence>MRKPGLLSLPWTIALFAIAAVGGGLACWNPAPLMKSNRSMMDRYIDSLSSSCSSTSLVAVLAQEPSFQDLGSWPWPRSTHGELLTKLSQAKTVVVDLLFPESSSLSEDLLLAGEVRDHGNCVLAIHLSDTGEGTKPIPPYEQLYRSVKHVGVANVAPDVDGLYRFSYPLWNVEGRSLPSITLAGAMAHTGDTVGLETGPLYSYLTLGDRVFPMTPDGGVVLSPFDLKDIPVYEYVDVLRGRVSEDKFKGSLVVVGINAAGLGVQDTLSMYRDGRVRSVPGALFVALSIHNLLQDRAIAVLPTWAGGIWASLASLAGGLLGLMAFSWSWMALLATVAVVLVLPYFTLEVLYMWIPTTGALWGLFLAYVTVASIRAISMSRSVKMGSIYTDVLSSITSDSWNGGAERSPEGILDRVWPEIEKLTSIRLLEKNLSEKDAQDLSHSGAVVALDDSSSLLKIPGGDPPYRLLVKPAQGWEGLVVLGWFKNVSREDLRSAMAMILSVSWFSVALKREQERLLAVEGAIKAVVAAVDAKDPETRGHSERVASLSRELAVALGCSSDFVEELVLGATLHDVGKIGIPDAILQKPAKLTEDEFARIKEHPSLGRDILKTVKLSSTARQALLEHHEKLDGSGYPEGLSGDQVSLAGRIVAVADAFDALSSRRTYKEGWPLEKILELFDQGSGILYDPKVVKALHSVGPDWHRQNHKTGDRTS</sequence>